<organism evidence="2 3">
    <name type="scientific">Photobacterium galatheae</name>
    <dbReference type="NCBI Taxonomy" id="1654360"/>
    <lineage>
        <taxon>Bacteria</taxon>
        <taxon>Pseudomonadati</taxon>
        <taxon>Pseudomonadota</taxon>
        <taxon>Gammaproteobacteria</taxon>
        <taxon>Vibrionales</taxon>
        <taxon>Vibrionaceae</taxon>
        <taxon>Photobacterium</taxon>
    </lineage>
</organism>
<dbReference type="AlphaFoldDB" id="A0A066S0U3"/>
<dbReference type="OrthoDB" id="5814217at2"/>
<comment type="caution">
    <text evidence="2">The sequence shown here is derived from an EMBL/GenBank/DDBJ whole genome shotgun (WGS) entry which is preliminary data.</text>
</comment>
<evidence type="ECO:0008006" key="4">
    <source>
        <dbReference type="Google" id="ProtNLM"/>
    </source>
</evidence>
<evidence type="ECO:0000313" key="3">
    <source>
        <dbReference type="Proteomes" id="UP000027192"/>
    </source>
</evidence>
<name>A0A066S0U3_9GAMM</name>
<accession>A0A066S0U3</accession>
<dbReference type="STRING" id="1654360.EA58_03360"/>
<dbReference type="Proteomes" id="UP000027192">
    <property type="component" value="Unassembled WGS sequence"/>
</dbReference>
<keyword evidence="3" id="KW-1185">Reference proteome</keyword>
<gene>
    <name evidence="2" type="ORF">EA58_03360</name>
</gene>
<dbReference type="RefSeq" id="WP_036748821.1">
    <property type="nucleotide sequence ID" value="NZ_JAGSGC010000002.1"/>
</dbReference>
<reference evidence="2 3" key="1">
    <citation type="submission" date="2014-04" db="EMBL/GenBank/DDBJ databases">
        <title>Draft genome sequence of Photobacterium halotolerans S2753: a solonamide, ngercheumicin and holomycin producer.</title>
        <authorList>
            <person name="Machado H.R."/>
            <person name="Gram L."/>
        </authorList>
    </citation>
    <scope>NUCLEOTIDE SEQUENCE [LARGE SCALE GENOMIC DNA]</scope>
    <source>
        <strain evidence="2 3">S2753</strain>
    </source>
</reference>
<dbReference type="EMBL" id="JMIB01000004">
    <property type="protein sequence ID" value="KDM93243.1"/>
    <property type="molecule type" value="Genomic_DNA"/>
</dbReference>
<feature type="signal peptide" evidence="1">
    <location>
        <begin position="1"/>
        <end position="20"/>
    </location>
</feature>
<feature type="chain" id="PRO_5001626151" description="Outer membrane protein beta-barrel domain-containing protein" evidence="1">
    <location>
        <begin position="21"/>
        <end position="182"/>
    </location>
</feature>
<proteinExistence type="predicted"/>
<keyword evidence="1" id="KW-0732">Signal</keyword>
<evidence type="ECO:0000313" key="2">
    <source>
        <dbReference type="EMBL" id="KDM93243.1"/>
    </source>
</evidence>
<protein>
    <recommendedName>
        <fullName evidence="4">Outer membrane protein beta-barrel domain-containing protein</fullName>
    </recommendedName>
</protein>
<evidence type="ECO:0000256" key="1">
    <source>
        <dbReference type="SAM" id="SignalP"/>
    </source>
</evidence>
<sequence length="182" mass="20141">MRKTLTAAALMLSCVSAAQANPANTMSNFSYDYTEVRIGMSPLTYGAGFSKSIHPNAHLTGHVDSEFENDWDIALGVGFHAPINNWADLTGELKARNIKNRDRFDETVGKTGMEVNLGVRQWLGPQLEVGAKIGHVNVHRIEETFGSVYGRFHATELFSVGAEGRINDVYGDQIMLTTRFKY</sequence>